<dbReference type="PANTHER" id="PTHR33885:SF3">
    <property type="entry name" value="PHAGE SHOCK PROTEIN C"/>
    <property type="match status" value="1"/>
</dbReference>
<sequence length="387" mass="42061">MKHVGLLKSNERINKKHITMKKTLTVNLGGTVFHIDEDAYRLLDNYLSNLKIHFRKEAGADEIIDDIERRISELFTEKLAAGSQVITIAYVEEVIARMGKPEELEPDAGDAASGSGSWDGSNHAGNTGAGASATAEKVSHHFYRNPDDKMLGGVVSGLAAYWGWDVTMLRLVLVIIMIFGFKLLIPAYIICWIIVPEARTAAEKLSMRGEAVTVDNIGKTVTGGFEKVANGVNDYMRSDKPRTFLQKLGDALVMVVGLFLKICLVIFAIICSPLLFVFGVVFVALLFAAVMVAIGGGAALISMFPTFNVVLPASPLSAIVMYIAGILVVGIPLVSLVWMIFSQIFKWQPMVSGLKWTLVILWIVSACVFGICFAMQGATFPILGVLV</sequence>
<comment type="subcellular location">
    <subcellularLocation>
        <location evidence="1">Cell membrane</location>
        <topology evidence="1">Single-pass membrane protein</topology>
    </subcellularLocation>
</comment>
<dbReference type="Proteomes" id="UP000004713">
    <property type="component" value="Unassembled WGS sequence"/>
</dbReference>
<feature type="domain" description="Phage shock protein PspC N-terminal" evidence="8">
    <location>
        <begin position="141"/>
        <end position="198"/>
    </location>
</feature>
<evidence type="ECO:0000256" key="2">
    <source>
        <dbReference type="ARBA" id="ARBA00022475"/>
    </source>
</evidence>
<dbReference type="InterPro" id="IPR007168">
    <property type="entry name" value="Phageshock_PspC_N"/>
</dbReference>
<accession>B0NPA4</accession>
<dbReference type="InterPro" id="IPR054321">
    <property type="entry name" value="PspC-rel_TM"/>
</dbReference>
<evidence type="ECO:0000259" key="9">
    <source>
        <dbReference type="Pfam" id="PF22571"/>
    </source>
</evidence>
<name>B0NPA4_BACSE</name>
<feature type="transmembrane region" description="Helical" evidence="7">
    <location>
        <begin position="251"/>
        <end position="270"/>
    </location>
</feature>
<evidence type="ECO:0000256" key="3">
    <source>
        <dbReference type="ARBA" id="ARBA00022692"/>
    </source>
</evidence>
<evidence type="ECO:0000313" key="10">
    <source>
        <dbReference type="EMBL" id="EDS15818.1"/>
    </source>
</evidence>
<feature type="transmembrane region" description="Helical" evidence="7">
    <location>
        <begin position="353"/>
        <end position="378"/>
    </location>
</feature>
<comment type="caution">
    <text evidence="10">The sequence shown here is derived from an EMBL/GenBank/DDBJ whole genome shotgun (WGS) entry which is preliminary data.</text>
</comment>
<organism evidence="10 11">
    <name type="scientific">Bacteroides stercoris ATCC 43183</name>
    <dbReference type="NCBI Taxonomy" id="449673"/>
    <lineage>
        <taxon>Bacteria</taxon>
        <taxon>Pseudomonadati</taxon>
        <taxon>Bacteroidota</taxon>
        <taxon>Bacteroidia</taxon>
        <taxon>Bacteroidales</taxon>
        <taxon>Bacteroidaceae</taxon>
        <taxon>Bacteroides</taxon>
    </lineage>
</organism>
<dbReference type="AlphaFoldDB" id="B0NPA4"/>
<keyword evidence="2" id="KW-1003">Cell membrane</keyword>
<dbReference type="EMBL" id="ABFZ02000018">
    <property type="protein sequence ID" value="EDS15818.1"/>
    <property type="molecule type" value="Genomic_DNA"/>
</dbReference>
<feature type="transmembrane region" description="Helical" evidence="7">
    <location>
        <begin position="277"/>
        <end position="304"/>
    </location>
</feature>
<keyword evidence="3 7" id="KW-0812">Transmembrane</keyword>
<keyword evidence="5 7" id="KW-0472">Membrane</keyword>
<dbReference type="InterPro" id="IPR052027">
    <property type="entry name" value="PspC"/>
</dbReference>
<dbReference type="GO" id="GO:0005886">
    <property type="term" value="C:plasma membrane"/>
    <property type="evidence" value="ECO:0007669"/>
    <property type="project" value="UniProtKB-SubCell"/>
</dbReference>
<evidence type="ECO:0000256" key="7">
    <source>
        <dbReference type="SAM" id="Phobius"/>
    </source>
</evidence>
<evidence type="ECO:0000256" key="1">
    <source>
        <dbReference type="ARBA" id="ARBA00004162"/>
    </source>
</evidence>
<feature type="region of interest" description="Disordered" evidence="6">
    <location>
        <begin position="105"/>
        <end position="130"/>
    </location>
</feature>
<evidence type="ECO:0000256" key="5">
    <source>
        <dbReference type="ARBA" id="ARBA00023136"/>
    </source>
</evidence>
<feature type="compositionally biased region" description="Low complexity" evidence="6">
    <location>
        <begin position="109"/>
        <end position="130"/>
    </location>
</feature>
<reference evidence="10 11" key="2">
    <citation type="submission" date="2007-11" db="EMBL/GenBank/DDBJ databases">
        <authorList>
            <person name="Fulton L."/>
            <person name="Clifton S."/>
            <person name="Fulton B."/>
            <person name="Xu J."/>
            <person name="Minx P."/>
            <person name="Pepin K.H."/>
            <person name="Johnson M."/>
            <person name="Thiruvilangam P."/>
            <person name="Bhonagiri V."/>
            <person name="Nash W.E."/>
            <person name="Mardis E.R."/>
            <person name="Wilson R.K."/>
        </authorList>
    </citation>
    <scope>NUCLEOTIDE SEQUENCE [LARGE SCALE GENOMIC DNA]</scope>
    <source>
        <strain evidence="10 11">ATCC 43183</strain>
    </source>
</reference>
<feature type="domain" description="PspC-related transmembrane region" evidence="9">
    <location>
        <begin position="233"/>
        <end position="380"/>
    </location>
</feature>
<reference evidence="10 11" key="1">
    <citation type="submission" date="2007-11" db="EMBL/GenBank/DDBJ databases">
        <title>Draft genome sequence of Bacteroides stercoris(ATCC 43183).</title>
        <authorList>
            <person name="Sudarsanam P."/>
            <person name="Ley R."/>
            <person name="Guruge J."/>
            <person name="Turnbaugh P.J."/>
            <person name="Mahowald M."/>
            <person name="Liep D."/>
            <person name="Gordon J."/>
        </authorList>
    </citation>
    <scope>NUCLEOTIDE SEQUENCE [LARGE SCALE GENOMIC DNA]</scope>
    <source>
        <strain evidence="10 11">ATCC 43183</strain>
    </source>
</reference>
<gene>
    <name evidence="10" type="ORF">BACSTE_01263</name>
</gene>
<dbReference type="eggNOG" id="COG1983">
    <property type="taxonomic scope" value="Bacteria"/>
</dbReference>
<evidence type="ECO:0000259" key="8">
    <source>
        <dbReference type="Pfam" id="PF04024"/>
    </source>
</evidence>
<dbReference type="HOGENOM" id="CLU_051014_0_0_10"/>
<dbReference type="PANTHER" id="PTHR33885">
    <property type="entry name" value="PHAGE SHOCK PROTEIN C"/>
    <property type="match status" value="1"/>
</dbReference>
<dbReference type="Pfam" id="PF22571">
    <property type="entry name" value="LiaI-LiaF-TM_PspC"/>
    <property type="match status" value="1"/>
</dbReference>
<evidence type="ECO:0000256" key="6">
    <source>
        <dbReference type="SAM" id="MobiDB-lite"/>
    </source>
</evidence>
<keyword evidence="4 7" id="KW-1133">Transmembrane helix</keyword>
<evidence type="ECO:0000256" key="4">
    <source>
        <dbReference type="ARBA" id="ARBA00022989"/>
    </source>
</evidence>
<protein>
    <submittedName>
        <fullName evidence="10">PspC domain protein</fullName>
    </submittedName>
</protein>
<feature type="transmembrane region" description="Helical" evidence="7">
    <location>
        <begin position="316"/>
        <end position="341"/>
    </location>
</feature>
<evidence type="ECO:0000313" key="11">
    <source>
        <dbReference type="Proteomes" id="UP000004713"/>
    </source>
</evidence>
<feature type="transmembrane region" description="Helical" evidence="7">
    <location>
        <begin position="171"/>
        <end position="195"/>
    </location>
</feature>
<dbReference type="Pfam" id="PF04024">
    <property type="entry name" value="PspC"/>
    <property type="match status" value="1"/>
</dbReference>
<proteinExistence type="predicted"/>